<dbReference type="CDD" id="cd00609">
    <property type="entry name" value="AAT_like"/>
    <property type="match status" value="1"/>
</dbReference>
<keyword evidence="5" id="KW-0804">Transcription</keyword>
<dbReference type="PANTHER" id="PTHR46577:SF1">
    <property type="entry name" value="HTH-TYPE TRANSCRIPTIONAL REGULATORY PROTEIN GABR"/>
    <property type="match status" value="1"/>
</dbReference>
<comment type="similarity">
    <text evidence="1">In the C-terminal section; belongs to the class-I pyridoxal-phosphate-dependent aminotransferase family.</text>
</comment>
<accession>A0A1G8A616</accession>
<keyword evidence="3" id="KW-0805">Transcription regulation</keyword>
<dbReference type="InterPro" id="IPR051446">
    <property type="entry name" value="HTH_trans_reg/aminotransferase"/>
</dbReference>
<keyword evidence="2" id="KW-0663">Pyridoxal phosphate</keyword>
<dbReference type="Pfam" id="PF00155">
    <property type="entry name" value="Aminotran_1_2"/>
    <property type="match status" value="1"/>
</dbReference>
<dbReference type="GO" id="GO:0030170">
    <property type="term" value="F:pyridoxal phosphate binding"/>
    <property type="evidence" value="ECO:0007669"/>
    <property type="project" value="InterPro"/>
</dbReference>
<gene>
    <name evidence="8" type="ORF">SAMN05660652_01293</name>
</gene>
<dbReference type="RefSeq" id="WP_091935594.1">
    <property type="nucleotide sequence ID" value="NZ_FNCY01000004.1"/>
</dbReference>
<evidence type="ECO:0000256" key="3">
    <source>
        <dbReference type="ARBA" id="ARBA00023015"/>
    </source>
</evidence>
<dbReference type="InterPro" id="IPR036390">
    <property type="entry name" value="WH_DNA-bd_sf"/>
</dbReference>
<dbReference type="Proteomes" id="UP000198607">
    <property type="component" value="Unassembled WGS sequence"/>
</dbReference>
<evidence type="ECO:0000256" key="5">
    <source>
        <dbReference type="ARBA" id="ARBA00023163"/>
    </source>
</evidence>
<dbReference type="PROSITE" id="PS50949">
    <property type="entry name" value="HTH_GNTR"/>
    <property type="match status" value="1"/>
</dbReference>
<dbReference type="AlphaFoldDB" id="A0A1G8A616"/>
<feature type="domain" description="HTH gntR-type" evidence="7">
    <location>
        <begin position="16"/>
        <end position="84"/>
    </location>
</feature>
<dbReference type="InterPro" id="IPR015424">
    <property type="entry name" value="PyrdxlP-dep_Trfase"/>
</dbReference>
<dbReference type="EMBL" id="FNCY01000004">
    <property type="protein sequence ID" value="SDH16368.1"/>
    <property type="molecule type" value="Genomic_DNA"/>
</dbReference>
<dbReference type="Gene3D" id="3.40.640.10">
    <property type="entry name" value="Type I PLP-dependent aspartate aminotransferase-like (Major domain)"/>
    <property type="match status" value="1"/>
</dbReference>
<evidence type="ECO:0000313" key="8">
    <source>
        <dbReference type="EMBL" id="SDH16368.1"/>
    </source>
</evidence>
<evidence type="ECO:0000256" key="6">
    <source>
        <dbReference type="SAM" id="MobiDB-lite"/>
    </source>
</evidence>
<evidence type="ECO:0000256" key="1">
    <source>
        <dbReference type="ARBA" id="ARBA00005384"/>
    </source>
</evidence>
<evidence type="ECO:0000256" key="2">
    <source>
        <dbReference type="ARBA" id="ARBA00022898"/>
    </source>
</evidence>
<dbReference type="GO" id="GO:0003700">
    <property type="term" value="F:DNA-binding transcription factor activity"/>
    <property type="evidence" value="ECO:0007669"/>
    <property type="project" value="InterPro"/>
</dbReference>
<evidence type="ECO:0000256" key="4">
    <source>
        <dbReference type="ARBA" id="ARBA00023125"/>
    </source>
</evidence>
<keyword evidence="4" id="KW-0238">DNA-binding</keyword>
<keyword evidence="9" id="KW-1185">Reference proteome</keyword>
<evidence type="ECO:0000313" key="9">
    <source>
        <dbReference type="Proteomes" id="UP000198607"/>
    </source>
</evidence>
<dbReference type="Pfam" id="PF00392">
    <property type="entry name" value="GntR"/>
    <property type="match status" value="1"/>
</dbReference>
<reference evidence="8 9" key="1">
    <citation type="submission" date="2016-10" db="EMBL/GenBank/DDBJ databases">
        <authorList>
            <person name="de Groot N.N."/>
        </authorList>
    </citation>
    <scope>NUCLEOTIDE SEQUENCE [LARGE SCALE GENOMIC DNA]</scope>
    <source>
        <strain evidence="8 9">DSM 5885</strain>
    </source>
</reference>
<sequence>MKRSELILELGGDDTQPRYLRLAAALLGAIERGRLRPGDLLPGTRALSTQLGLHRNTVNAAFHELILQGWLVAEASRGTRVAPDLPALGKVPAPPRRTAAPAPAERDTTMPLRVSDGIPDSRLLPAADLARAFRRAILRPMQGVADGYGDPRGTPALRQALTGYLGQERGIATVADDLIVTRGSQMAIYLAARASLAPGQAIAVEDPGYRLAWAAFHAAGAHIVGVPVDAQGLDVAALESLLAQRHDIGAVYVTPHHQYPTTATLGAGRRLRLLELARRYRLTVIEDDYDHEYRFAGRPVLPLAARAEADAPVIYIGSLSKLLSPEIRLGYAVARPDIVARMAEIRNVIDRQGDAPLEIAMAELIADGTLARHARKARRIYEGRRDRLVDALRRRLGDTLVVDTPSGGLALWTRLHDDIAADAWSAAATDLGVHIAGGTHYALDPARAPNAFRIGFAKLADDEIETVVERLAASRPA</sequence>
<dbReference type="InterPro" id="IPR000524">
    <property type="entry name" value="Tscrpt_reg_HTH_GntR"/>
</dbReference>
<dbReference type="SMART" id="SM00345">
    <property type="entry name" value="HTH_GNTR"/>
    <property type="match status" value="1"/>
</dbReference>
<dbReference type="CDD" id="cd07377">
    <property type="entry name" value="WHTH_GntR"/>
    <property type="match status" value="1"/>
</dbReference>
<dbReference type="SUPFAM" id="SSF53383">
    <property type="entry name" value="PLP-dependent transferases"/>
    <property type="match status" value="1"/>
</dbReference>
<dbReference type="STRING" id="83767.SAMN05660652_01293"/>
<dbReference type="InterPro" id="IPR015421">
    <property type="entry name" value="PyrdxlP-dep_Trfase_major"/>
</dbReference>
<organism evidence="8 9">
    <name type="scientific">Propionivibrio dicarboxylicus</name>
    <dbReference type="NCBI Taxonomy" id="83767"/>
    <lineage>
        <taxon>Bacteria</taxon>
        <taxon>Pseudomonadati</taxon>
        <taxon>Pseudomonadota</taxon>
        <taxon>Betaproteobacteria</taxon>
        <taxon>Rhodocyclales</taxon>
        <taxon>Rhodocyclaceae</taxon>
        <taxon>Propionivibrio</taxon>
    </lineage>
</organism>
<dbReference type="GO" id="GO:0003677">
    <property type="term" value="F:DNA binding"/>
    <property type="evidence" value="ECO:0007669"/>
    <property type="project" value="UniProtKB-KW"/>
</dbReference>
<protein>
    <submittedName>
        <fullName evidence="8">Transcriptional regulator, GntR family</fullName>
    </submittedName>
</protein>
<feature type="region of interest" description="Disordered" evidence="6">
    <location>
        <begin position="86"/>
        <end position="115"/>
    </location>
</feature>
<dbReference type="InterPro" id="IPR036388">
    <property type="entry name" value="WH-like_DNA-bd_sf"/>
</dbReference>
<dbReference type="InterPro" id="IPR004839">
    <property type="entry name" value="Aminotransferase_I/II_large"/>
</dbReference>
<dbReference type="SUPFAM" id="SSF46785">
    <property type="entry name" value="Winged helix' DNA-binding domain"/>
    <property type="match status" value="1"/>
</dbReference>
<name>A0A1G8A616_9RHOO</name>
<dbReference type="OrthoDB" id="9804020at2"/>
<dbReference type="Gene3D" id="1.10.10.10">
    <property type="entry name" value="Winged helix-like DNA-binding domain superfamily/Winged helix DNA-binding domain"/>
    <property type="match status" value="1"/>
</dbReference>
<proteinExistence type="inferred from homology"/>
<dbReference type="PANTHER" id="PTHR46577">
    <property type="entry name" value="HTH-TYPE TRANSCRIPTIONAL REGULATORY PROTEIN GABR"/>
    <property type="match status" value="1"/>
</dbReference>
<evidence type="ECO:0000259" key="7">
    <source>
        <dbReference type="PROSITE" id="PS50949"/>
    </source>
</evidence>